<dbReference type="EMBL" id="FOTI01000001">
    <property type="protein sequence ID" value="SFL09050.1"/>
    <property type="molecule type" value="Genomic_DNA"/>
</dbReference>
<dbReference type="AlphaFoldDB" id="A0A1I4EVB4"/>
<accession>A0A1I4EVB4</accession>
<dbReference type="Proteomes" id="UP000199006">
    <property type="component" value="Unassembled WGS sequence"/>
</dbReference>
<organism evidence="1 2">
    <name type="scientific">Halanaerobium salsuginis</name>
    <dbReference type="NCBI Taxonomy" id="29563"/>
    <lineage>
        <taxon>Bacteria</taxon>
        <taxon>Bacillati</taxon>
        <taxon>Bacillota</taxon>
        <taxon>Clostridia</taxon>
        <taxon>Halanaerobiales</taxon>
        <taxon>Halanaerobiaceae</taxon>
        <taxon>Halanaerobium</taxon>
    </lineage>
</organism>
<proteinExistence type="predicted"/>
<protein>
    <submittedName>
        <fullName evidence="1">Uncharacterized protein</fullName>
    </submittedName>
</protein>
<reference evidence="1 2" key="1">
    <citation type="submission" date="2016-10" db="EMBL/GenBank/DDBJ databases">
        <authorList>
            <person name="de Groot N.N."/>
        </authorList>
    </citation>
    <scope>NUCLEOTIDE SEQUENCE [LARGE SCALE GENOMIC DNA]</scope>
    <source>
        <strain evidence="1 2">ATCC 51327</strain>
    </source>
</reference>
<dbReference type="OrthoDB" id="2111693at2"/>
<sequence length="247" mass="28557">MLNKYFSITIPGLEKLRNVVVKVKGDQINFINGINRVDSIGKIKKFNYNCHYIVLLPAESIFYNSITLAERNPYKVSEKSFMPKVAPQSEADFAENFYYDYLETVSESEGTREIKLFAVKRKLLDSLTTELDKHKNNYLVSALPVVIFAVINKILNKKNYLLYYKINKKYTLLTVRNNKLDLLQSGIKSENLQPEIDKTVKYYLNSFKLDLDLIEGSSKLLKLGKFIDLKADDFAFLTALFWSVNKC</sequence>
<evidence type="ECO:0000313" key="2">
    <source>
        <dbReference type="Proteomes" id="UP000199006"/>
    </source>
</evidence>
<gene>
    <name evidence="1" type="ORF">SAMN02983006_00145</name>
</gene>
<evidence type="ECO:0000313" key="1">
    <source>
        <dbReference type="EMBL" id="SFL09050.1"/>
    </source>
</evidence>
<dbReference type="STRING" id="29563.SAMN02983006_00145"/>
<keyword evidence="2" id="KW-1185">Reference proteome</keyword>
<dbReference type="RefSeq" id="WP_089858110.1">
    <property type="nucleotide sequence ID" value="NZ_FOTI01000001.1"/>
</dbReference>
<name>A0A1I4EVB4_9FIRM</name>